<dbReference type="EMBL" id="FOLG01000009">
    <property type="protein sequence ID" value="SFC81546.1"/>
    <property type="molecule type" value="Genomic_DNA"/>
</dbReference>
<dbReference type="RefSeq" id="WP_093361565.1">
    <property type="nucleotide sequence ID" value="NZ_FOLG01000009.1"/>
</dbReference>
<keyword evidence="3" id="KW-0460">Magnesium</keyword>
<dbReference type="Proteomes" id="UP000198728">
    <property type="component" value="Unassembled WGS sequence"/>
</dbReference>
<dbReference type="PANTHER" id="PTHR43584:SF8">
    <property type="entry name" value="N-ACETYLMURAMATE ALPHA-1-PHOSPHATE URIDYLYLTRANSFERASE"/>
    <property type="match status" value="1"/>
</dbReference>
<dbReference type="Pfam" id="PF12804">
    <property type="entry name" value="NTP_transf_3"/>
    <property type="match status" value="1"/>
</dbReference>
<evidence type="ECO:0000313" key="5">
    <source>
        <dbReference type="EMBL" id="SFC81546.1"/>
    </source>
</evidence>
<reference evidence="5 6" key="1">
    <citation type="submission" date="2016-10" db="EMBL/GenBank/DDBJ databases">
        <authorList>
            <person name="de Groot N.N."/>
        </authorList>
    </citation>
    <scope>NUCLEOTIDE SEQUENCE [LARGE SCALE GENOMIC DNA]</scope>
    <source>
        <strain evidence="5 6">DSM 19548</strain>
    </source>
</reference>
<proteinExistence type="predicted"/>
<keyword evidence="6" id="KW-1185">Reference proteome</keyword>
<accession>A0A1I1M938</accession>
<dbReference type="PANTHER" id="PTHR43584">
    <property type="entry name" value="NUCLEOTIDYL TRANSFERASE"/>
    <property type="match status" value="1"/>
</dbReference>
<dbReference type="Gene3D" id="3.90.550.10">
    <property type="entry name" value="Spore Coat Polysaccharide Biosynthesis Protein SpsA, Chain A"/>
    <property type="match status" value="1"/>
</dbReference>
<dbReference type="OrthoDB" id="9788272at2"/>
<feature type="domain" description="MobA-like NTP transferase" evidence="4">
    <location>
        <begin position="10"/>
        <end position="133"/>
    </location>
</feature>
<dbReference type="CDD" id="cd06422">
    <property type="entry name" value="NTP_transferase_like_1"/>
    <property type="match status" value="1"/>
</dbReference>
<gene>
    <name evidence="5" type="ORF">SAMN04488094_109198</name>
</gene>
<dbReference type="STRING" id="441112.SAMN04488094_109198"/>
<name>A0A1I1M938_9RHOB</name>
<dbReference type="GO" id="GO:0016779">
    <property type="term" value="F:nucleotidyltransferase activity"/>
    <property type="evidence" value="ECO:0007669"/>
    <property type="project" value="UniProtKB-KW"/>
</dbReference>
<dbReference type="SUPFAM" id="SSF53448">
    <property type="entry name" value="Nucleotide-diphospho-sugar transferases"/>
    <property type="match status" value="1"/>
</dbReference>
<evidence type="ECO:0000259" key="4">
    <source>
        <dbReference type="Pfam" id="PF12804"/>
    </source>
</evidence>
<evidence type="ECO:0000256" key="3">
    <source>
        <dbReference type="ARBA" id="ARBA00022842"/>
    </source>
</evidence>
<keyword evidence="1 5" id="KW-0808">Transferase</keyword>
<dbReference type="InterPro" id="IPR025877">
    <property type="entry name" value="MobA-like_NTP_Trfase"/>
</dbReference>
<evidence type="ECO:0000313" key="6">
    <source>
        <dbReference type="Proteomes" id="UP000198728"/>
    </source>
</evidence>
<organism evidence="5 6">
    <name type="scientific">Tropicimonas isoalkanivorans</name>
    <dbReference type="NCBI Taxonomy" id="441112"/>
    <lineage>
        <taxon>Bacteria</taxon>
        <taxon>Pseudomonadati</taxon>
        <taxon>Pseudomonadota</taxon>
        <taxon>Alphaproteobacteria</taxon>
        <taxon>Rhodobacterales</taxon>
        <taxon>Roseobacteraceae</taxon>
        <taxon>Tropicimonas</taxon>
    </lineage>
</organism>
<evidence type="ECO:0000256" key="2">
    <source>
        <dbReference type="ARBA" id="ARBA00022695"/>
    </source>
</evidence>
<dbReference type="AlphaFoldDB" id="A0A1I1M938"/>
<sequence>MRDTPDAVMLFAAGFGTRMGDLTRTRPKPLLPVAGRCLLDHALDLTAAAGARRRVVNTHYLGEQVADHLADRPDVQISHETPEVLDTGGGLRQALPLLGSGPVFTLNTDAVWTGRNPLETLRSAWRPEDMDGLLLLVPAERARGHAGHGDFLSDANGRIQRGPGAVYTGAQILRTEMLSEIRESAFSLNVVWDRMLAQGRLFGTVHSGGWCDVGRPDSIPLAEAMLAEAADA</sequence>
<dbReference type="InterPro" id="IPR050065">
    <property type="entry name" value="GlmU-like"/>
</dbReference>
<protein>
    <submittedName>
        <fullName evidence="5">MobA-like NTP transferase domain-containing protein</fullName>
    </submittedName>
</protein>
<dbReference type="InterPro" id="IPR029044">
    <property type="entry name" value="Nucleotide-diphossugar_trans"/>
</dbReference>
<keyword evidence="2" id="KW-0548">Nucleotidyltransferase</keyword>
<evidence type="ECO:0000256" key="1">
    <source>
        <dbReference type="ARBA" id="ARBA00022679"/>
    </source>
</evidence>